<evidence type="ECO:0000256" key="7">
    <source>
        <dbReference type="ARBA" id="ARBA00022982"/>
    </source>
</evidence>
<dbReference type="OrthoDB" id="4494341at2759"/>
<dbReference type="CDD" id="cd06186">
    <property type="entry name" value="NOX_Duox_like_FAD_NADP"/>
    <property type="match status" value="1"/>
</dbReference>
<dbReference type="GO" id="GO:0006879">
    <property type="term" value="P:intracellular iron ion homeostasis"/>
    <property type="evidence" value="ECO:0007669"/>
    <property type="project" value="TreeGrafter"/>
</dbReference>
<evidence type="ECO:0000256" key="13">
    <source>
        <dbReference type="SAM" id="Phobius"/>
    </source>
</evidence>
<dbReference type="PANTHER" id="PTHR32361:SF24">
    <property type="entry name" value="REDUCTASE, PUTATIVE (AFU_ORTHOLOGUE AFUA_3G10820)-RELATED"/>
    <property type="match status" value="1"/>
</dbReference>
<dbReference type="SFLD" id="SFLDS00052">
    <property type="entry name" value="Ferric_Reductase_Domain"/>
    <property type="match status" value="1"/>
</dbReference>
<proteinExistence type="inferred from homology"/>
<feature type="domain" description="FAD-binding FR-type" evidence="14">
    <location>
        <begin position="288"/>
        <end position="421"/>
    </location>
</feature>
<dbReference type="InterPro" id="IPR013112">
    <property type="entry name" value="FAD-bd_8"/>
</dbReference>
<dbReference type="AlphaFoldDB" id="A0A2T3B211"/>
<gene>
    <name evidence="15" type="ORF">M430DRAFT_42248</name>
</gene>
<evidence type="ECO:0000256" key="9">
    <source>
        <dbReference type="ARBA" id="ARBA00023002"/>
    </source>
</evidence>
<dbReference type="InterPro" id="IPR013121">
    <property type="entry name" value="Fe_red_NAD-bd_6"/>
</dbReference>
<evidence type="ECO:0000256" key="4">
    <source>
        <dbReference type="ARBA" id="ARBA00022448"/>
    </source>
</evidence>
<evidence type="ECO:0000256" key="12">
    <source>
        <dbReference type="ARBA" id="ARBA00048483"/>
    </source>
</evidence>
<dbReference type="InterPro" id="IPR039261">
    <property type="entry name" value="FNR_nucleotide-bd"/>
</dbReference>
<dbReference type="GO" id="GO:0006826">
    <property type="term" value="P:iron ion transport"/>
    <property type="evidence" value="ECO:0007669"/>
    <property type="project" value="TreeGrafter"/>
</dbReference>
<keyword evidence="8 13" id="KW-1133">Transmembrane helix</keyword>
<dbReference type="GO" id="GO:0005886">
    <property type="term" value="C:plasma membrane"/>
    <property type="evidence" value="ECO:0007669"/>
    <property type="project" value="UniProtKB-SubCell"/>
</dbReference>
<dbReference type="FunFam" id="3.40.50.80:FF:000023">
    <property type="entry name" value="Putative ferric-chelate reductase"/>
    <property type="match status" value="1"/>
</dbReference>
<evidence type="ECO:0000259" key="14">
    <source>
        <dbReference type="PROSITE" id="PS51384"/>
    </source>
</evidence>
<comment type="similarity">
    <text evidence="2">Belongs to the ferric reductase (FRE) family.</text>
</comment>
<keyword evidence="11 13" id="KW-0472">Membrane</keyword>
<dbReference type="Gene3D" id="3.40.50.80">
    <property type="entry name" value="Nucleotide-binding domain of ferredoxin-NADP reductase (FNR) module"/>
    <property type="match status" value="1"/>
</dbReference>
<organism evidence="15 16">
    <name type="scientific">Amorphotheca resinae ATCC 22711</name>
    <dbReference type="NCBI Taxonomy" id="857342"/>
    <lineage>
        <taxon>Eukaryota</taxon>
        <taxon>Fungi</taxon>
        <taxon>Dikarya</taxon>
        <taxon>Ascomycota</taxon>
        <taxon>Pezizomycotina</taxon>
        <taxon>Leotiomycetes</taxon>
        <taxon>Helotiales</taxon>
        <taxon>Amorphothecaceae</taxon>
        <taxon>Amorphotheca</taxon>
    </lineage>
</organism>
<dbReference type="Pfam" id="PF08030">
    <property type="entry name" value="NAD_binding_6"/>
    <property type="match status" value="2"/>
</dbReference>
<evidence type="ECO:0000256" key="3">
    <source>
        <dbReference type="ARBA" id="ARBA00012668"/>
    </source>
</evidence>
<keyword evidence="4" id="KW-0813">Transport</keyword>
<comment type="catalytic activity">
    <reaction evidence="12">
        <text>2 a Fe(II)-siderophore + NADP(+) + H(+) = 2 a Fe(III)-siderophore + NADPH</text>
        <dbReference type="Rhea" id="RHEA:28795"/>
        <dbReference type="Rhea" id="RHEA-COMP:11342"/>
        <dbReference type="Rhea" id="RHEA-COMP:11344"/>
        <dbReference type="ChEBI" id="CHEBI:15378"/>
        <dbReference type="ChEBI" id="CHEBI:29033"/>
        <dbReference type="ChEBI" id="CHEBI:29034"/>
        <dbReference type="ChEBI" id="CHEBI:57783"/>
        <dbReference type="ChEBI" id="CHEBI:58349"/>
        <dbReference type="EC" id="1.16.1.9"/>
    </reaction>
</comment>
<dbReference type="GO" id="GO:0015677">
    <property type="term" value="P:copper ion import"/>
    <property type="evidence" value="ECO:0007669"/>
    <property type="project" value="TreeGrafter"/>
</dbReference>
<evidence type="ECO:0000256" key="6">
    <source>
        <dbReference type="ARBA" id="ARBA00022692"/>
    </source>
</evidence>
<evidence type="ECO:0000256" key="2">
    <source>
        <dbReference type="ARBA" id="ARBA00006278"/>
    </source>
</evidence>
<dbReference type="RefSeq" id="XP_024720940.1">
    <property type="nucleotide sequence ID" value="XM_024867541.1"/>
</dbReference>
<keyword evidence="6 13" id="KW-0812">Transmembrane</keyword>
<comment type="subcellular location">
    <subcellularLocation>
        <location evidence="1">Cell membrane</location>
        <topology evidence="1">Multi-pass membrane protein</topology>
    </subcellularLocation>
</comment>
<keyword evidence="16" id="KW-1185">Reference proteome</keyword>
<evidence type="ECO:0000256" key="1">
    <source>
        <dbReference type="ARBA" id="ARBA00004651"/>
    </source>
</evidence>
<dbReference type="InterPro" id="IPR051410">
    <property type="entry name" value="Ferric/Cupric_Reductase"/>
</dbReference>
<dbReference type="EMBL" id="KZ679011">
    <property type="protein sequence ID" value="PSS18588.1"/>
    <property type="molecule type" value="Genomic_DNA"/>
</dbReference>
<dbReference type="GeneID" id="36575622"/>
<keyword evidence="9" id="KW-0560">Oxidoreductase</keyword>
<protein>
    <recommendedName>
        <fullName evidence="3">ferric-chelate reductase (NADPH)</fullName>
        <ecNumber evidence="3">1.16.1.9</ecNumber>
    </recommendedName>
</protein>
<dbReference type="InterPro" id="IPR017938">
    <property type="entry name" value="Riboflavin_synthase-like_b-brl"/>
</dbReference>
<evidence type="ECO:0000256" key="11">
    <source>
        <dbReference type="ARBA" id="ARBA00023136"/>
    </source>
</evidence>
<dbReference type="Pfam" id="PF08022">
    <property type="entry name" value="FAD_binding_8"/>
    <property type="match status" value="1"/>
</dbReference>
<accession>A0A2T3B211</accession>
<dbReference type="InterPro" id="IPR013130">
    <property type="entry name" value="Fe3_Rdtase_TM_dom"/>
</dbReference>
<dbReference type="Proteomes" id="UP000241818">
    <property type="component" value="Unassembled WGS sequence"/>
</dbReference>
<feature type="transmembrane region" description="Helical" evidence="13">
    <location>
        <begin position="19"/>
        <end position="39"/>
    </location>
</feature>
<dbReference type="InParanoid" id="A0A2T3B211"/>
<feature type="transmembrane region" description="Helical" evidence="13">
    <location>
        <begin position="217"/>
        <end position="239"/>
    </location>
</feature>
<keyword evidence="7" id="KW-0249">Electron transport</keyword>
<dbReference type="SFLD" id="SFLDG01168">
    <property type="entry name" value="Ferric_reductase_subgroup_(FRE"/>
    <property type="match status" value="1"/>
</dbReference>
<keyword evidence="5" id="KW-1003">Cell membrane</keyword>
<name>A0A2T3B211_AMORE</name>
<dbReference type="Pfam" id="PF01794">
    <property type="entry name" value="Ferric_reduct"/>
    <property type="match status" value="1"/>
</dbReference>
<evidence type="ECO:0000256" key="10">
    <source>
        <dbReference type="ARBA" id="ARBA00023065"/>
    </source>
</evidence>
<dbReference type="EC" id="1.16.1.9" evidence="3"/>
<keyword evidence="10" id="KW-0406">Ion transport</keyword>
<feature type="transmembrane region" description="Helical" evidence="13">
    <location>
        <begin position="141"/>
        <end position="158"/>
    </location>
</feature>
<feature type="transmembrane region" description="Helical" evidence="13">
    <location>
        <begin position="246"/>
        <end position="264"/>
    </location>
</feature>
<dbReference type="SUPFAM" id="SSF63380">
    <property type="entry name" value="Riboflavin synthase domain-like"/>
    <property type="match status" value="1"/>
</dbReference>
<dbReference type="GO" id="GO:0052851">
    <property type="term" value="F:ferric-chelate reductase (NADPH) activity"/>
    <property type="evidence" value="ECO:0007669"/>
    <property type="project" value="UniProtKB-EC"/>
</dbReference>
<dbReference type="PANTHER" id="PTHR32361">
    <property type="entry name" value="FERRIC/CUPRIC REDUCTASE TRANSMEMBRANE COMPONENT"/>
    <property type="match status" value="1"/>
</dbReference>
<feature type="transmembrane region" description="Helical" evidence="13">
    <location>
        <begin position="106"/>
        <end position="126"/>
    </location>
</feature>
<dbReference type="STRING" id="857342.A0A2T3B211"/>
<reference evidence="15 16" key="1">
    <citation type="journal article" date="2018" name="New Phytol.">
        <title>Comparative genomics and transcriptomics depict ericoid mycorrhizal fungi as versatile saprotrophs and plant mutualists.</title>
        <authorList>
            <person name="Martino E."/>
            <person name="Morin E."/>
            <person name="Grelet G.A."/>
            <person name="Kuo A."/>
            <person name="Kohler A."/>
            <person name="Daghino S."/>
            <person name="Barry K.W."/>
            <person name="Cichocki N."/>
            <person name="Clum A."/>
            <person name="Dockter R.B."/>
            <person name="Hainaut M."/>
            <person name="Kuo R.C."/>
            <person name="LaButti K."/>
            <person name="Lindahl B.D."/>
            <person name="Lindquist E.A."/>
            <person name="Lipzen A."/>
            <person name="Khouja H.R."/>
            <person name="Magnuson J."/>
            <person name="Murat C."/>
            <person name="Ohm R.A."/>
            <person name="Singer S.W."/>
            <person name="Spatafora J.W."/>
            <person name="Wang M."/>
            <person name="Veneault-Fourrey C."/>
            <person name="Henrissat B."/>
            <person name="Grigoriev I.V."/>
            <person name="Martin F.M."/>
            <person name="Perotto S."/>
        </authorList>
    </citation>
    <scope>NUCLEOTIDE SEQUENCE [LARGE SCALE GENOMIC DNA]</scope>
    <source>
        <strain evidence="15 16">ATCC 22711</strain>
    </source>
</reference>
<dbReference type="SUPFAM" id="SSF52343">
    <property type="entry name" value="Ferredoxin reductase-like, C-terminal NADP-linked domain"/>
    <property type="match status" value="1"/>
</dbReference>
<evidence type="ECO:0000313" key="16">
    <source>
        <dbReference type="Proteomes" id="UP000241818"/>
    </source>
</evidence>
<evidence type="ECO:0000256" key="5">
    <source>
        <dbReference type="ARBA" id="ARBA00022475"/>
    </source>
</evidence>
<dbReference type="PROSITE" id="PS51384">
    <property type="entry name" value="FAD_FR"/>
    <property type="match status" value="1"/>
</dbReference>
<sequence>MTARIRSAQAPAAVLNQEFYNYIFVILASLTVALALWRVGIESVKYVRTLTCLNNETQRYFARPTGTYASFKKHLIYAPVLSKRHNREFRLSAAVNVGTLPTRLQLLFLMSYFGTNIAFCVVSIDWNQPLITAAKELRNRTGVLAMVNMVPLFIMAARNNPLINWLNLSFDTFNLLHRWFGRIVVLEVLAHAIAWAVSEVSSAGWSGVQEAITKDPMIMFGFIAVVAGIAIVIQANSIFRHAFYEVFKHLHIALVILSIITIWYHLKLAGLPQIKLLYGIIAIWVAERATRVLRVVYRNRGGTKALVEALPGNACRVTINLPRPWTFKSGQHAYLYMPSIGWLASHPFSIAWSEEVENLSDEKLAMNRQDILAMQQTSMSFIIRARTGFTNKLFKKAEASPDGRFFTKCFAEGPYGGMHMMHSYGTVVLFAGGVGITHQVPHVRDLVAGYANGTVAVRKIVLVWIIQSPEHLEWIRPWMTSILAMDKRRDVLRIMLFVSRPRSTKEIHSPSATVQMFPGRPNIDTLIDKEMENQIGAMGVSVCGSGGLSDDVRRAVRVRQHAGNVDFVEEAFSW</sequence>
<evidence type="ECO:0000313" key="15">
    <source>
        <dbReference type="EMBL" id="PSS18588.1"/>
    </source>
</evidence>
<evidence type="ECO:0000256" key="8">
    <source>
        <dbReference type="ARBA" id="ARBA00022989"/>
    </source>
</evidence>
<dbReference type="InterPro" id="IPR017927">
    <property type="entry name" value="FAD-bd_FR_type"/>
</dbReference>